<reference evidence="11" key="1">
    <citation type="submission" date="2020-05" db="EMBL/GenBank/DDBJ databases">
        <title>Phylogenomic resolution of chytrid fungi.</title>
        <authorList>
            <person name="Stajich J.E."/>
            <person name="Amses K."/>
            <person name="Simmons R."/>
            <person name="Seto K."/>
            <person name="Myers J."/>
            <person name="Bonds A."/>
            <person name="Quandt C.A."/>
            <person name="Barry K."/>
            <person name="Liu P."/>
            <person name="Grigoriev I."/>
            <person name="Longcore J.E."/>
            <person name="James T.Y."/>
        </authorList>
    </citation>
    <scope>NUCLEOTIDE SEQUENCE</scope>
    <source>
        <strain evidence="11">JEL0513</strain>
    </source>
</reference>
<keyword evidence="7 10" id="KW-0496">Mitochondrion</keyword>
<evidence type="ECO:0000256" key="7">
    <source>
        <dbReference type="ARBA" id="ARBA00023128"/>
    </source>
</evidence>
<sequence length="238" mass="26634">MAVNNDKRQCPVDHARFAKVAGAANSSACPVPHGSDARVPDGHPVVAGQLNPLNNIPFGINDASGSERLSTEREISSIPRGDESGANWDYPSPQAFYNALKRKGWETNEGDVPTMVAIHNFLNEACWGEILKWENKYHCDCKDIKLARFQGRPSDLSPKARWMGIVHGADKPFDRHDWTVNRCGKDVRYVIDYYSGHDEPDNPVFNVDVRPALDSPSSVFDRLKNFGSTQWEKYFGTN</sequence>
<evidence type="ECO:0000256" key="6">
    <source>
        <dbReference type="ARBA" id="ARBA00023004"/>
    </source>
</evidence>
<evidence type="ECO:0000256" key="4">
    <source>
        <dbReference type="ARBA" id="ARBA00022723"/>
    </source>
</evidence>
<evidence type="ECO:0000256" key="5">
    <source>
        <dbReference type="ARBA" id="ARBA00022792"/>
    </source>
</evidence>
<keyword evidence="4 10" id="KW-0479">Metal-binding</keyword>
<dbReference type="PANTHER" id="PTHR12743">
    <property type="entry name" value="CYTOCHROME C1 HEME LYASE"/>
    <property type="match status" value="1"/>
</dbReference>
<comment type="catalytic activity">
    <reaction evidence="10">
        <text>holo-[cytochrome c] = apo-[cytochrome c] + heme b</text>
        <dbReference type="Rhea" id="RHEA:22648"/>
        <dbReference type="Rhea" id="RHEA-COMP:10725"/>
        <dbReference type="Rhea" id="RHEA-COMP:10726"/>
        <dbReference type="ChEBI" id="CHEBI:29950"/>
        <dbReference type="ChEBI" id="CHEBI:60344"/>
        <dbReference type="ChEBI" id="CHEBI:83739"/>
        <dbReference type="EC" id="4.4.1.17"/>
    </reaction>
</comment>
<evidence type="ECO:0000256" key="2">
    <source>
        <dbReference type="ARBA" id="ARBA00007255"/>
    </source>
</evidence>
<evidence type="ECO:0000256" key="1">
    <source>
        <dbReference type="ARBA" id="ARBA00004273"/>
    </source>
</evidence>
<keyword evidence="3 10" id="KW-0349">Heme</keyword>
<keyword evidence="9 10" id="KW-0456">Lyase</keyword>
<dbReference type="PANTHER" id="PTHR12743:SF3">
    <property type="entry name" value="HOLOCYTOCHROME-C SYNTHASE"/>
    <property type="match status" value="1"/>
</dbReference>
<keyword evidence="8 10" id="KW-0472">Membrane</keyword>
<evidence type="ECO:0000256" key="8">
    <source>
        <dbReference type="ARBA" id="ARBA00023136"/>
    </source>
</evidence>
<comment type="similarity">
    <text evidence="2 10">Belongs to the cytochrome c-type heme lyase family.</text>
</comment>
<evidence type="ECO:0000256" key="10">
    <source>
        <dbReference type="RuleBase" id="RU363130"/>
    </source>
</evidence>
<evidence type="ECO:0000313" key="12">
    <source>
        <dbReference type="Proteomes" id="UP001211907"/>
    </source>
</evidence>
<evidence type="ECO:0000256" key="3">
    <source>
        <dbReference type="ARBA" id="ARBA00022617"/>
    </source>
</evidence>
<dbReference type="GO" id="GO:0004408">
    <property type="term" value="F:holocytochrome-c synthase activity"/>
    <property type="evidence" value="ECO:0007669"/>
    <property type="project" value="UniProtKB-EC"/>
</dbReference>
<proteinExistence type="inferred from homology"/>
<dbReference type="PROSITE" id="PS00822">
    <property type="entry name" value="CYTO_HEME_LYASE_2"/>
    <property type="match status" value="1"/>
</dbReference>
<dbReference type="GO" id="GO:0046872">
    <property type="term" value="F:metal ion binding"/>
    <property type="evidence" value="ECO:0007669"/>
    <property type="project" value="UniProtKB-KW"/>
</dbReference>
<dbReference type="EC" id="4.4.1.17" evidence="10"/>
<organism evidence="11 12">
    <name type="scientific">Physocladia obscura</name>
    <dbReference type="NCBI Taxonomy" id="109957"/>
    <lineage>
        <taxon>Eukaryota</taxon>
        <taxon>Fungi</taxon>
        <taxon>Fungi incertae sedis</taxon>
        <taxon>Chytridiomycota</taxon>
        <taxon>Chytridiomycota incertae sedis</taxon>
        <taxon>Chytridiomycetes</taxon>
        <taxon>Chytridiales</taxon>
        <taxon>Chytriomycetaceae</taxon>
        <taxon>Physocladia</taxon>
    </lineage>
</organism>
<dbReference type="InterPro" id="IPR000511">
    <property type="entry name" value="Holocyt_c/c1_synthase"/>
</dbReference>
<dbReference type="AlphaFoldDB" id="A0AAD5T625"/>
<evidence type="ECO:0000256" key="9">
    <source>
        <dbReference type="ARBA" id="ARBA00023239"/>
    </source>
</evidence>
<accession>A0AAD5T625</accession>
<protein>
    <recommendedName>
        <fullName evidence="10">Holocytochrome c-type synthase</fullName>
        <ecNumber evidence="10">4.4.1.17</ecNumber>
    </recommendedName>
</protein>
<gene>
    <name evidence="11" type="primary">CYC3</name>
    <name evidence="11" type="ORF">HK100_008152</name>
</gene>
<keyword evidence="12" id="KW-1185">Reference proteome</keyword>
<keyword evidence="6 10" id="KW-0408">Iron</keyword>
<dbReference type="Pfam" id="PF01265">
    <property type="entry name" value="Cyto_heme_lyase"/>
    <property type="match status" value="1"/>
</dbReference>
<keyword evidence="5 10" id="KW-0999">Mitochondrion inner membrane</keyword>
<comment type="subcellular location">
    <subcellularLocation>
        <location evidence="1 10">Mitochondrion inner membrane</location>
    </subcellularLocation>
</comment>
<dbReference type="EMBL" id="JADGJH010000392">
    <property type="protein sequence ID" value="KAJ3130229.1"/>
    <property type="molecule type" value="Genomic_DNA"/>
</dbReference>
<dbReference type="Proteomes" id="UP001211907">
    <property type="component" value="Unassembled WGS sequence"/>
</dbReference>
<comment type="caution">
    <text evidence="11">The sequence shown here is derived from an EMBL/GenBank/DDBJ whole genome shotgun (WGS) entry which is preliminary data.</text>
</comment>
<evidence type="ECO:0000313" key="11">
    <source>
        <dbReference type="EMBL" id="KAJ3130229.1"/>
    </source>
</evidence>
<name>A0AAD5T625_9FUNG</name>
<dbReference type="GO" id="GO:0005743">
    <property type="term" value="C:mitochondrial inner membrane"/>
    <property type="evidence" value="ECO:0007669"/>
    <property type="project" value="UniProtKB-SubCell"/>
</dbReference>
<comment type="function">
    <text evidence="10">Lyase that catalyzes the covalent linking of the heme group to the cytochrome C apoprotein to produce the mature functional cytochrome.</text>
</comment>